<name>A0A398B2V0_9BACI</name>
<dbReference type="AlphaFoldDB" id="A0A398B2V0"/>
<comment type="caution">
    <text evidence="2">The sequence shown here is derived from an EMBL/GenBank/DDBJ whole genome shotgun (WGS) entry which is preliminary data.</text>
</comment>
<dbReference type="Proteomes" id="UP000266016">
    <property type="component" value="Unassembled WGS sequence"/>
</dbReference>
<evidence type="ECO:0000313" key="3">
    <source>
        <dbReference type="Proteomes" id="UP000266016"/>
    </source>
</evidence>
<protein>
    <submittedName>
        <fullName evidence="2">Uncharacterized protein</fullName>
    </submittedName>
</protein>
<feature type="region of interest" description="Disordered" evidence="1">
    <location>
        <begin position="34"/>
        <end position="53"/>
    </location>
</feature>
<sequence length="80" mass="8854">MFKIFGRKRNNNGMMWASLLGLGVSAVAYGLSKNRNGNMQKPVEHVTNRSRTQTANPMLKAALAEFSEELGLDKDPSTKK</sequence>
<evidence type="ECO:0000256" key="1">
    <source>
        <dbReference type="SAM" id="MobiDB-lite"/>
    </source>
</evidence>
<dbReference type="EMBL" id="QWVS01000028">
    <property type="protein sequence ID" value="RID84112.1"/>
    <property type="molecule type" value="Genomic_DNA"/>
</dbReference>
<reference evidence="2 3" key="1">
    <citation type="submission" date="2018-08" db="EMBL/GenBank/DDBJ databases">
        <title>Bacillus jemisoniae sp. nov., Bacillus chryseoplanitiae sp. nov., Bacillus resnikiae sp. nov., and Bacillus frankliniae sp. nov., isolated from Viking spacecraft and associated surfaces.</title>
        <authorList>
            <person name="Seuylemezian A."/>
            <person name="Vaishampayan P."/>
        </authorList>
    </citation>
    <scope>NUCLEOTIDE SEQUENCE [LARGE SCALE GENOMIC DNA]</scope>
    <source>
        <strain evidence="2 3">MA001</strain>
    </source>
</reference>
<keyword evidence="3" id="KW-1185">Reference proteome</keyword>
<evidence type="ECO:0000313" key="2">
    <source>
        <dbReference type="EMBL" id="RID84112.1"/>
    </source>
</evidence>
<proteinExistence type="predicted"/>
<gene>
    <name evidence="2" type="ORF">D1953_14620</name>
</gene>
<accession>A0A398B2V0</accession>
<organism evidence="2 3">
    <name type="scientific">Peribacillus asahii</name>
    <dbReference type="NCBI Taxonomy" id="228899"/>
    <lineage>
        <taxon>Bacteria</taxon>
        <taxon>Bacillati</taxon>
        <taxon>Bacillota</taxon>
        <taxon>Bacilli</taxon>
        <taxon>Bacillales</taxon>
        <taxon>Bacillaceae</taxon>
        <taxon>Peribacillus</taxon>
    </lineage>
</organism>